<dbReference type="PRINTS" id="PR00853">
    <property type="entry name" value="XPGRADSUPER"/>
</dbReference>
<evidence type="ECO:0000256" key="6">
    <source>
        <dbReference type="ARBA" id="ARBA00022842"/>
    </source>
</evidence>
<proteinExistence type="predicted"/>
<dbReference type="Proteomes" id="UP000510602">
    <property type="component" value="Segment"/>
</dbReference>
<dbReference type="InterPro" id="IPR036279">
    <property type="entry name" value="5-3_exonuclease_C_sf"/>
</dbReference>
<dbReference type="PANTHER" id="PTHR11081:SF9">
    <property type="entry name" value="FLAP ENDONUCLEASE 1"/>
    <property type="match status" value="1"/>
</dbReference>
<organism evidence="9 10">
    <name type="scientific">Scale drop disease virus</name>
    <dbReference type="NCBI Taxonomy" id="1697349"/>
    <lineage>
        <taxon>Viruses</taxon>
        <taxon>Varidnaviria</taxon>
        <taxon>Bamfordvirae</taxon>
        <taxon>Nucleocytoviricota</taxon>
        <taxon>Megaviricetes</taxon>
        <taxon>Pimascovirales</taxon>
        <taxon>Pimascovirales incertae sedis</taxon>
        <taxon>Iridoviridae</taxon>
        <taxon>Alphairidovirinae</taxon>
        <taxon>Megalocytivirus</taxon>
        <taxon>Megalocytivirus lates1</taxon>
    </lineage>
</organism>
<dbReference type="GO" id="GO:0046872">
    <property type="term" value="F:metal ion binding"/>
    <property type="evidence" value="ECO:0007669"/>
    <property type="project" value="UniProtKB-KW"/>
</dbReference>
<dbReference type="PANTHER" id="PTHR11081">
    <property type="entry name" value="FLAP ENDONUCLEASE FAMILY MEMBER"/>
    <property type="match status" value="1"/>
</dbReference>
<keyword evidence="5" id="KW-0378">Hydrolase</keyword>
<sequence>MGVKNLKPFLRSVGVMEEWKSYSAFSGKTIAVDAAYIVHRFKAVVQNDWTLLFNNFIKRCMFDNNIKLYFVFDGTAPPEKQHEQELRVNKRINFIKKHEEILSVCKHNVVTLSEDDSKLLNAYKEKISQKEQISPDLVTSKMVQDFAVKRLNSQHAVTGNDYKQMRAILDGYNIPYEVAKSEGEMHCVKLVVEGCADHVLTVDSDAIVVAALHDVRYVLTNFQNNRFCIIDVNSVLEKCKLTPSKFLDFCILLGTDFNNHIKGIGYINAYKLIKANDDIESMNSHVDISQLGDYKRVREIFLNFG</sequence>
<evidence type="ECO:0000313" key="10">
    <source>
        <dbReference type="Proteomes" id="UP000510602"/>
    </source>
</evidence>
<comment type="cofactor">
    <cofactor evidence="1">
        <name>Mg(2+)</name>
        <dbReference type="ChEBI" id="CHEBI:18420"/>
    </cofactor>
</comment>
<dbReference type="SMART" id="SM00484">
    <property type="entry name" value="XPGI"/>
    <property type="match status" value="1"/>
</dbReference>
<keyword evidence="2" id="KW-0540">Nuclease</keyword>
<accession>A0A7D5UL20</accession>
<dbReference type="Gene3D" id="1.10.150.20">
    <property type="entry name" value="5' to 3' exonuclease, C-terminal subdomain"/>
    <property type="match status" value="1"/>
</dbReference>
<evidence type="ECO:0000259" key="8">
    <source>
        <dbReference type="SMART" id="SM00485"/>
    </source>
</evidence>
<feature type="domain" description="XPG-I" evidence="7">
    <location>
        <begin position="170"/>
        <end position="241"/>
    </location>
</feature>
<dbReference type="InterPro" id="IPR008918">
    <property type="entry name" value="HhH2"/>
</dbReference>
<dbReference type="InterPro" id="IPR006085">
    <property type="entry name" value="XPG_DNA_repair_N"/>
</dbReference>
<evidence type="ECO:0000256" key="5">
    <source>
        <dbReference type="ARBA" id="ARBA00022801"/>
    </source>
</evidence>
<evidence type="ECO:0000259" key="7">
    <source>
        <dbReference type="SMART" id="SM00484"/>
    </source>
</evidence>
<evidence type="ECO:0000256" key="4">
    <source>
        <dbReference type="ARBA" id="ARBA00022759"/>
    </source>
</evidence>
<reference evidence="9 10" key="1">
    <citation type="submission" date="2019-10" db="EMBL/GenBank/DDBJ databases">
        <authorList>
            <person name="Kayansamruaj P."/>
        </authorList>
    </citation>
    <scope>NUCLEOTIDE SEQUENCE [LARGE SCALE GENOMIC DNA]</scope>
    <source>
        <strain evidence="9">SDDV_Thai_2019</strain>
    </source>
</reference>
<keyword evidence="3" id="KW-0479">Metal-binding</keyword>
<dbReference type="SUPFAM" id="SSF47807">
    <property type="entry name" value="5' to 3' exonuclease, C-terminal subdomain"/>
    <property type="match status" value="1"/>
</dbReference>
<dbReference type="InterPro" id="IPR029060">
    <property type="entry name" value="PIN-like_dom_sf"/>
</dbReference>
<dbReference type="SMART" id="SM00279">
    <property type="entry name" value="HhH2"/>
    <property type="match status" value="1"/>
</dbReference>
<dbReference type="Pfam" id="PF00752">
    <property type="entry name" value="XPG_N"/>
    <property type="match status" value="1"/>
</dbReference>
<feature type="domain" description="XPG N-terminal" evidence="8">
    <location>
        <begin position="1"/>
        <end position="94"/>
    </location>
</feature>
<evidence type="ECO:0000256" key="2">
    <source>
        <dbReference type="ARBA" id="ARBA00022722"/>
    </source>
</evidence>
<dbReference type="EMBL" id="MN562489">
    <property type="protein sequence ID" value="QLI60748.1"/>
    <property type="molecule type" value="Genomic_DNA"/>
</dbReference>
<evidence type="ECO:0000313" key="9">
    <source>
        <dbReference type="EMBL" id="QLI60748.1"/>
    </source>
</evidence>
<keyword evidence="4 9" id="KW-0255">Endonuclease</keyword>
<dbReference type="SMART" id="SM00485">
    <property type="entry name" value="XPGN"/>
    <property type="match status" value="1"/>
</dbReference>
<evidence type="ECO:0000256" key="1">
    <source>
        <dbReference type="ARBA" id="ARBA00001946"/>
    </source>
</evidence>
<dbReference type="GO" id="GO:0017108">
    <property type="term" value="F:5'-flap endonuclease activity"/>
    <property type="evidence" value="ECO:0007669"/>
    <property type="project" value="TreeGrafter"/>
</dbReference>
<dbReference type="Pfam" id="PF00867">
    <property type="entry name" value="XPG_I"/>
    <property type="match status" value="1"/>
</dbReference>
<dbReference type="InterPro" id="IPR006084">
    <property type="entry name" value="XPG/Rad2"/>
</dbReference>
<dbReference type="SUPFAM" id="SSF88723">
    <property type="entry name" value="PIN domain-like"/>
    <property type="match status" value="1"/>
</dbReference>
<protein>
    <submittedName>
        <fullName evidence="9">Flap endonuclease</fullName>
    </submittedName>
</protein>
<dbReference type="GO" id="GO:0003677">
    <property type="term" value="F:DNA binding"/>
    <property type="evidence" value="ECO:0007669"/>
    <property type="project" value="InterPro"/>
</dbReference>
<dbReference type="InterPro" id="IPR006086">
    <property type="entry name" value="XPG-I_dom"/>
</dbReference>
<name>A0A7D5UL20_9VIRU</name>
<keyword evidence="6" id="KW-0460">Magnesium</keyword>
<dbReference type="Gene3D" id="3.40.50.1010">
    <property type="entry name" value="5'-nuclease"/>
    <property type="match status" value="1"/>
</dbReference>
<evidence type="ECO:0000256" key="3">
    <source>
        <dbReference type="ARBA" id="ARBA00022723"/>
    </source>
</evidence>